<gene>
    <name evidence="3" type="ORF">BB934_38025</name>
</gene>
<evidence type="ECO:0000256" key="2">
    <source>
        <dbReference type="SAM" id="SignalP"/>
    </source>
</evidence>
<dbReference type="GO" id="GO:0030246">
    <property type="term" value="F:carbohydrate binding"/>
    <property type="evidence" value="ECO:0007669"/>
    <property type="project" value="TreeGrafter"/>
</dbReference>
<dbReference type="InterPro" id="IPR018389">
    <property type="entry name" value="DctP_fam"/>
</dbReference>
<dbReference type="GO" id="GO:0030288">
    <property type="term" value="C:outer membrane-bounded periplasmic space"/>
    <property type="evidence" value="ECO:0007669"/>
    <property type="project" value="InterPro"/>
</dbReference>
<organism evidence="3">
    <name type="scientific">Microvirga ossetica</name>
    <dbReference type="NCBI Taxonomy" id="1882682"/>
    <lineage>
        <taxon>Bacteria</taxon>
        <taxon>Pseudomonadati</taxon>
        <taxon>Pseudomonadota</taxon>
        <taxon>Alphaproteobacteria</taxon>
        <taxon>Hyphomicrobiales</taxon>
        <taxon>Methylobacteriaceae</taxon>
        <taxon>Microvirga</taxon>
    </lineage>
</organism>
<dbReference type="NCBIfam" id="TIGR00787">
    <property type="entry name" value="dctP"/>
    <property type="match status" value="1"/>
</dbReference>
<sequence>MRRALCTLLLGAFAALMTVPAQARDFRVADNTASDYPTVEALRHMSKLVSERSNGRLGVKVFPNAALGNERDTIEQVKIGGLDMFRLSAAALNNIVPETIVTSLPYIFRSEEHMRKVLDGPIGDAILAAMEKQGMVGLAFYEDGPRSIYTKKPIKTLADLKGMKIRVQPSDMFVAMVHALGASPTPLPYGEVYTAITTGIIDGAENSVQSYESSRHFEAAKYYTLTEHTLVPSVVVFSKKIWDGLTSEDQKLIRQAAKDSVPYLREVLAKRAEASRKTVEAAGSQIVPVDNKQDFANAVTPIYSKFATTPELKSLIERVQAVN</sequence>
<keyword evidence="3" id="KW-0614">Plasmid</keyword>
<dbReference type="PANTHER" id="PTHR33376">
    <property type="match status" value="1"/>
</dbReference>
<feature type="chain" id="PRO_5008536331" evidence="2">
    <location>
        <begin position="24"/>
        <end position="323"/>
    </location>
</feature>
<accession>A0A1B2EVR7</accession>
<dbReference type="Pfam" id="PF03480">
    <property type="entry name" value="DctP"/>
    <property type="match status" value="1"/>
</dbReference>
<evidence type="ECO:0000256" key="1">
    <source>
        <dbReference type="ARBA" id="ARBA00022729"/>
    </source>
</evidence>
<dbReference type="KEGG" id="moc:BB934_38025"/>
<keyword evidence="1 2" id="KW-0732">Signal</keyword>
<feature type="signal peptide" evidence="2">
    <location>
        <begin position="1"/>
        <end position="23"/>
    </location>
</feature>
<dbReference type="EMBL" id="CP016619">
    <property type="protein sequence ID" value="ANY84060.1"/>
    <property type="molecule type" value="Genomic_DNA"/>
</dbReference>
<dbReference type="OrthoDB" id="8673861at2"/>
<dbReference type="CDD" id="cd13671">
    <property type="entry name" value="PBP2_TRAP_SBP_like_3"/>
    <property type="match status" value="1"/>
</dbReference>
<dbReference type="InterPro" id="IPR038404">
    <property type="entry name" value="TRAP_DctP_sf"/>
</dbReference>
<name>A0A1B2EVR7_9HYPH</name>
<evidence type="ECO:0000313" key="3">
    <source>
        <dbReference type="EMBL" id="ANY84060.1"/>
    </source>
</evidence>
<proteinExistence type="predicted"/>
<dbReference type="PANTHER" id="PTHR33376:SF2">
    <property type="entry name" value="DICARBOXYLATE-BINDING PERIPLASMIC PROTEIN"/>
    <property type="match status" value="1"/>
</dbReference>
<dbReference type="NCBIfam" id="NF037995">
    <property type="entry name" value="TRAP_S1"/>
    <property type="match status" value="1"/>
</dbReference>
<dbReference type="Gene3D" id="3.40.190.170">
    <property type="entry name" value="Bacterial extracellular solute-binding protein, family 7"/>
    <property type="match status" value="1"/>
</dbReference>
<protein>
    <submittedName>
        <fullName evidence="3">C4-dicarboxylate ABC transporter</fullName>
    </submittedName>
</protein>
<dbReference type="InterPro" id="IPR004682">
    <property type="entry name" value="TRAP_DctP"/>
</dbReference>
<dbReference type="AlphaFoldDB" id="A0A1B2EVR7"/>
<dbReference type="GO" id="GO:0055085">
    <property type="term" value="P:transmembrane transport"/>
    <property type="evidence" value="ECO:0007669"/>
    <property type="project" value="InterPro"/>
</dbReference>
<geneLocation type="plasmid" evidence="3">
    <name>unnamed2</name>
</geneLocation>
<reference evidence="3" key="1">
    <citation type="submission" date="2016-07" db="EMBL/GenBank/DDBJ databases">
        <title>Microvirga ossetica sp. nov. a new species of rhizobia isolated from root nodules of the legume species Vicia alpestris Steven originated from North Ossetia region in the Caucasus.</title>
        <authorList>
            <person name="Safronova V.I."/>
            <person name="Kuznetsova I.G."/>
            <person name="Sazanova A.L."/>
            <person name="Belimov A."/>
            <person name="Andronov E."/>
            <person name="Osledkin Y.S."/>
            <person name="Onishchuk O.P."/>
            <person name="Kurchak O.N."/>
            <person name="Shaposhnikov A.I."/>
            <person name="Willems A."/>
            <person name="Tikhonovich I.A."/>
        </authorList>
    </citation>
    <scope>NUCLEOTIDE SEQUENCE [LARGE SCALE GENOMIC DNA]</scope>
    <source>
        <strain evidence="3">V5/3M</strain>
        <plasmid evidence="3">unnamed2</plasmid>
    </source>
</reference>
<dbReference type="PIRSF" id="PIRSF006470">
    <property type="entry name" value="DctB"/>
    <property type="match status" value="1"/>
</dbReference>
<dbReference type="RefSeq" id="WP_099514991.1">
    <property type="nucleotide sequence ID" value="NZ_CP016619.1"/>
</dbReference>